<name>A0A6G1HPJ8_9PEZI</name>
<dbReference type="Proteomes" id="UP000799640">
    <property type="component" value="Unassembled WGS sequence"/>
</dbReference>
<proteinExistence type="predicted"/>
<dbReference type="EMBL" id="ML996702">
    <property type="protein sequence ID" value="KAF2397831.1"/>
    <property type="molecule type" value="Genomic_DNA"/>
</dbReference>
<sequence length="156" mass="17857">MLVKRIQLHVPLNQRNVKYTAVNPPPPVSQSAAGRLQGDAEIFRPAPSRRNRLIGTWSRRTSCYIRNRSWPWAIRRGLRAGSSCPPHVIPLLFRVSDDDCEATACKMPVLRRAWDDWTRRYLKRAWVTSLANLRRIASSGATSMEYRGASPYPSLR</sequence>
<evidence type="ECO:0000313" key="2">
    <source>
        <dbReference type="Proteomes" id="UP000799640"/>
    </source>
</evidence>
<protein>
    <submittedName>
        <fullName evidence="1">Uncharacterized protein</fullName>
    </submittedName>
</protein>
<organism evidence="1 2">
    <name type="scientific">Trichodelitschia bisporula</name>
    <dbReference type="NCBI Taxonomy" id="703511"/>
    <lineage>
        <taxon>Eukaryota</taxon>
        <taxon>Fungi</taxon>
        <taxon>Dikarya</taxon>
        <taxon>Ascomycota</taxon>
        <taxon>Pezizomycotina</taxon>
        <taxon>Dothideomycetes</taxon>
        <taxon>Dothideomycetes incertae sedis</taxon>
        <taxon>Phaeotrichales</taxon>
        <taxon>Phaeotrichaceae</taxon>
        <taxon>Trichodelitschia</taxon>
    </lineage>
</organism>
<dbReference type="AlphaFoldDB" id="A0A6G1HPJ8"/>
<evidence type="ECO:0000313" key="1">
    <source>
        <dbReference type="EMBL" id="KAF2397831.1"/>
    </source>
</evidence>
<reference evidence="1" key="1">
    <citation type="journal article" date="2020" name="Stud. Mycol.">
        <title>101 Dothideomycetes genomes: a test case for predicting lifestyles and emergence of pathogens.</title>
        <authorList>
            <person name="Haridas S."/>
            <person name="Albert R."/>
            <person name="Binder M."/>
            <person name="Bloem J."/>
            <person name="Labutti K."/>
            <person name="Salamov A."/>
            <person name="Andreopoulos B."/>
            <person name="Baker S."/>
            <person name="Barry K."/>
            <person name="Bills G."/>
            <person name="Bluhm B."/>
            <person name="Cannon C."/>
            <person name="Castanera R."/>
            <person name="Culley D."/>
            <person name="Daum C."/>
            <person name="Ezra D."/>
            <person name="Gonzalez J."/>
            <person name="Henrissat B."/>
            <person name="Kuo A."/>
            <person name="Liang C."/>
            <person name="Lipzen A."/>
            <person name="Lutzoni F."/>
            <person name="Magnuson J."/>
            <person name="Mondo S."/>
            <person name="Nolan M."/>
            <person name="Ohm R."/>
            <person name="Pangilinan J."/>
            <person name="Park H.-J."/>
            <person name="Ramirez L."/>
            <person name="Alfaro M."/>
            <person name="Sun H."/>
            <person name="Tritt A."/>
            <person name="Yoshinaga Y."/>
            <person name="Zwiers L.-H."/>
            <person name="Turgeon B."/>
            <person name="Goodwin S."/>
            <person name="Spatafora J."/>
            <person name="Crous P."/>
            <person name="Grigoriev I."/>
        </authorList>
    </citation>
    <scope>NUCLEOTIDE SEQUENCE</scope>
    <source>
        <strain evidence="1">CBS 262.69</strain>
    </source>
</reference>
<gene>
    <name evidence="1" type="ORF">EJ06DRAFT_140607</name>
</gene>
<accession>A0A6G1HPJ8</accession>
<keyword evidence="2" id="KW-1185">Reference proteome</keyword>